<evidence type="ECO:0000256" key="6">
    <source>
        <dbReference type="SAM" id="SignalP"/>
    </source>
</evidence>
<keyword evidence="5" id="KW-0325">Glycoprotein</keyword>
<dbReference type="PANTHER" id="PTHR23301">
    <property type="entry name" value="CHITIN BINDING PERITROPHIN-A"/>
    <property type="match status" value="1"/>
</dbReference>
<evidence type="ECO:0000256" key="5">
    <source>
        <dbReference type="ARBA" id="ARBA00023180"/>
    </source>
</evidence>
<accession>A0ABV1QEN5</accession>
<dbReference type="RefSeq" id="WP_350241649.1">
    <property type="nucleotide sequence ID" value="NZ_JBEJUE010000066.1"/>
</dbReference>
<dbReference type="SMART" id="SM00494">
    <property type="entry name" value="ChtBD2"/>
    <property type="match status" value="2"/>
</dbReference>
<dbReference type="Proteomes" id="UP001456562">
    <property type="component" value="Unassembled WGS sequence"/>
</dbReference>
<feature type="signal peptide" evidence="6">
    <location>
        <begin position="1"/>
        <end position="27"/>
    </location>
</feature>
<comment type="caution">
    <text evidence="8">The sequence shown here is derived from an EMBL/GenBank/DDBJ whole genome shotgun (WGS) entry which is preliminary data.</text>
</comment>
<evidence type="ECO:0000256" key="3">
    <source>
        <dbReference type="ARBA" id="ARBA00022737"/>
    </source>
</evidence>
<gene>
    <name evidence="8" type="ORF">ABR748_36380</name>
</gene>
<feature type="domain" description="Chitin-binding type-2" evidence="7">
    <location>
        <begin position="91"/>
        <end position="140"/>
    </location>
</feature>
<keyword evidence="2 6" id="KW-0732">Signal</keyword>
<evidence type="ECO:0000313" key="9">
    <source>
        <dbReference type="Proteomes" id="UP001456562"/>
    </source>
</evidence>
<dbReference type="InterPro" id="IPR002557">
    <property type="entry name" value="Chitin-bd_dom"/>
</dbReference>
<dbReference type="Pfam" id="PF01607">
    <property type="entry name" value="CBM_14"/>
    <property type="match status" value="1"/>
</dbReference>
<reference evidence="8 9" key="1">
    <citation type="submission" date="2024-01" db="EMBL/GenBank/DDBJ databases">
        <title>Metagenomic exploration of the rhizosphere soil microbial community and their significance in facilitating the development of wild simulated ginseng.</title>
        <authorList>
            <person name="Huang J."/>
        </authorList>
    </citation>
    <scope>NUCLEOTIDE SEQUENCE [LARGE SCALE GENOMIC DNA]</scope>
    <source>
        <strain evidence="8 9">WY141</strain>
    </source>
</reference>
<keyword evidence="4" id="KW-1015">Disulfide bond</keyword>
<evidence type="ECO:0000256" key="4">
    <source>
        <dbReference type="ARBA" id="ARBA00023157"/>
    </source>
</evidence>
<dbReference type="Gene3D" id="2.170.140.10">
    <property type="entry name" value="Chitin binding domain"/>
    <property type="match status" value="1"/>
</dbReference>
<dbReference type="SUPFAM" id="SSF57625">
    <property type="entry name" value="Invertebrate chitin-binding proteins"/>
    <property type="match status" value="2"/>
</dbReference>
<evidence type="ECO:0000256" key="2">
    <source>
        <dbReference type="ARBA" id="ARBA00022729"/>
    </source>
</evidence>
<evidence type="ECO:0000313" key="8">
    <source>
        <dbReference type="EMBL" id="MER0429623.1"/>
    </source>
</evidence>
<dbReference type="InterPro" id="IPR051940">
    <property type="entry name" value="Chitin_bind-dev_reg"/>
</dbReference>
<proteinExistence type="predicted"/>
<sequence length="140" mass="14971">MKARFLSLPTALALATSALLFCPAAYAGEAPGAPADISAQCPESGAIMIADPDNERGYYQCVDGTAHKKVCLGPDSIFEPGTQACKDAPITVQCPETGASKIAHPDDRHMYYECFDGTAYKRTCPQQLAFDPETRTCEFG</sequence>
<evidence type="ECO:0000259" key="7">
    <source>
        <dbReference type="PROSITE" id="PS50940"/>
    </source>
</evidence>
<dbReference type="EMBL" id="JBEJUE010000066">
    <property type="protein sequence ID" value="MER0429623.1"/>
    <property type="molecule type" value="Genomic_DNA"/>
</dbReference>
<keyword evidence="9" id="KW-1185">Reference proteome</keyword>
<protein>
    <submittedName>
        <fullName evidence="8">Chitin-binding domain-containing protein</fullName>
    </submittedName>
</protein>
<dbReference type="InterPro" id="IPR036508">
    <property type="entry name" value="Chitin-bd_dom_sf"/>
</dbReference>
<keyword evidence="1" id="KW-0147">Chitin-binding</keyword>
<keyword evidence="3" id="KW-0677">Repeat</keyword>
<evidence type="ECO:0000256" key="1">
    <source>
        <dbReference type="ARBA" id="ARBA00022669"/>
    </source>
</evidence>
<feature type="chain" id="PRO_5045964127" evidence="6">
    <location>
        <begin position="28"/>
        <end position="140"/>
    </location>
</feature>
<name>A0ABV1QEN5_STRMI</name>
<dbReference type="PANTHER" id="PTHR23301:SF0">
    <property type="entry name" value="CHITIN-BINDING TYPE-2 DOMAIN-CONTAINING PROTEIN-RELATED"/>
    <property type="match status" value="1"/>
</dbReference>
<organism evidence="8 9">
    <name type="scientific">Streptomyces microflavus</name>
    <name type="common">Streptomyces lipmanii</name>
    <dbReference type="NCBI Taxonomy" id="1919"/>
    <lineage>
        <taxon>Bacteria</taxon>
        <taxon>Bacillati</taxon>
        <taxon>Actinomycetota</taxon>
        <taxon>Actinomycetes</taxon>
        <taxon>Kitasatosporales</taxon>
        <taxon>Streptomycetaceae</taxon>
        <taxon>Streptomyces</taxon>
    </lineage>
</organism>
<dbReference type="PROSITE" id="PS50940">
    <property type="entry name" value="CHIT_BIND_II"/>
    <property type="match status" value="1"/>
</dbReference>